<accession>A0A812V3W6</accession>
<dbReference type="Gene3D" id="1.25.40.20">
    <property type="entry name" value="Ankyrin repeat-containing domain"/>
    <property type="match status" value="2"/>
</dbReference>
<feature type="signal peptide" evidence="2">
    <location>
        <begin position="1"/>
        <end position="21"/>
    </location>
</feature>
<feature type="repeat" description="ANK" evidence="1">
    <location>
        <begin position="661"/>
        <end position="693"/>
    </location>
</feature>
<dbReference type="Pfam" id="PF00023">
    <property type="entry name" value="Ank"/>
    <property type="match status" value="2"/>
</dbReference>
<dbReference type="AlphaFoldDB" id="A0A812V3W6"/>
<evidence type="ECO:0000256" key="1">
    <source>
        <dbReference type="PROSITE-ProRule" id="PRU00023"/>
    </source>
</evidence>
<dbReference type="PANTHER" id="PTHR24183:SF1">
    <property type="entry name" value="FIBRONECTIN TYPE 3 AND ANKYRIN REPEAT DOMAINS PROTEIN 1"/>
    <property type="match status" value="1"/>
</dbReference>
<evidence type="ECO:0000313" key="4">
    <source>
        <dbReference type="Proteomes" id="UP000604046"/>
    </source>
</evidence>
<reference evidence="3" key="1">
    <citation type="submission" date="2021-02" db="EMBL/GenBank/DDBJ databases">
        <authorList>
            <person name="Dougan E. K."/>
            <person name="Rhodes N."/>
            <person name="Thang M."/>
            <person name="Chan C."/>
        </authorList>
    </citation>
    <scope>NUCLEOTIDE SEQUENCE</scope>
</reference>
<feature type="repeat" description="ANK" evidence="1">
    <location>
        <begin position="495"/>
        <end position="528"/>
    </location>
</feature>
<dbReference type="SMART" id="SM00248">
    <property type="entry name" value="ANK"/>
    <property type="match status" value="5"/>
</dbReference>
<dbReference type="PROSITE" id="PS50297">
    <property type="entry name" value="ANK_REP_REGION"/>
    <property type="match status" value="2"/>
</dbReference>
<keyword evidence="2" id="KW-0732">Signal</keyword>
<name>A0A812V3W6_9DINO</name>
<protein>
    <submittedName>
        <fullName evidence="3">ANK1 protein</fullName>
    </submittedName>
</protein>
<evidence type="ECO:0000256" key="2">
    <source>
        <dbReference type="SAM" id="SignalP"/>
    </source>
</evidence>
<gene>
    <name evidence="3" type="primary">ANK1</name>
    <name evidence="3" type="ORF">SNAT2548_LOCUS34843</name>
</gene>
<proteinExistence type="predicted"/>
<dbReference type="InterPro" id="IPR036770">
    <property type="entry name" value="Ankyrin_rpt-contain_sf"/>
</dbReference>
<dbReference type="EMBL" id="CAJNDS010002832">
    <property type="protein sequence ID" value="CAE7612737.1"/>
    <property type="molecule type" value="Genomic_DNA"/>
</dbReference>
<dbReference type="PROSITE" id="PS50088">
    <property type="entry name" value="ANK_REPEAT"/>
    <property type="match status" value="2"/>
</dbReference>
<dbReference type="GO" id="GO:0005634">
    <property type="term" value="C:nucleus"/>
    <property type="evidence" value="ECO:0007669"/>
    <property type="project" value="TreeGrafter"/>
</dbReference>
<keyword evidence="1" id="KW-0040">ANK repeat</keyword>
<organism evidence="3 4">
    <name type="scientific">Symbiodinium natans</name>
    <dbReference type="NCBI Taxonomy" id="878477"/>
    <lineage>
        <taxon>Eukaryota</taxon>
        <taxon>Sar</taxon>
        <taxon>Alveolata</taxon>
        <taxon>Dinophyceae</taxon>
        <taxon>Suessiales</taxon>
        <taxon>Symbiodiniaceae</taxon>
        <taxon>Symbiodinium</taxon>
    </lineage>
</organism>
<comment type="caution">
    <text evidence="3">The sequence shown here is derived from an EMBL/GenBank/DDBJ whole genome shotgun (WGS) entry which is preliminary data.</text>
</comment>
<dbReference type="Proteomes" id="UP000604046">
    <property type="component" value="Unassembled WGS sequence"/>
</dbReference>
<dbReference type="OrthoDB" id="2832510at2759"/>
<keyword evidence="4" id="KW-1185">Reference proteome</keyword>
<dbReference type="SUPFAM" id="SSF48403">
    <property type="entry name" value="Ankyrin repeat"/>
    <property type="match status" value="1"/>
</dbReference>
<sequence length="717" mass="78909">MTRSGISFLCCILTMCDEMVAQCGRWSYSCTVQTQGFALSLHVTIFARMILCGWLAVFWYDCRWQKLCQAEPGSLFAEEWEVAAEVKSNSKQHLQTTLGWAKWQSSRPQCVLCGGLLKEDPPVTKGLRKVLWLYSSFCPHAMGNELCAHPTTEVSWVHQTFFPMYLVKVSDLLQMSGRPRSHGFLLQENLLHVWKPGMFVIFISHQWLSKLHPDPRGQQIGVLQSALRHLVDESLHLSLDGHCAFHFDGVKATAELRSQIPEAYVWMDWFGVPQATSQDQKAGINEDTTQSDAAKAIQSIPGYVERSNLLVALVPDLFHTDTDELCNRSSWLSRGWCEAELLCHILANKKDTTVVTISASMSAELTVCRVEWDAVKNSAFTVESDRSVVTDLVNKALSTKIRHATDSGNLAVARYLLAGQAVFNDFAVNDWDVDFFCNHFRFCGLPEAAQQASPMTGLLCAVLSGNTRMIRILVEAAADVHQRCFNLLDVFRQPDGHTPLMVAAHTNQDPSVLSTLIELRSDVNATEDFGLVLSHFIKSPGQVQVLAQAKADITSGGPVGSGPLVTVSAWSSCETVAAMIACRCEVNVQEEFFSPLHTVSTTSKQHAAEKAQLLIGLRADLDKRASLSGAFGLLCCCSRMVSYISGFASCSARTKLFGSYEGITPLGMAALFGDHAVVRLLLQAGANRSIANARGDLPVSLAIYQGHQMVADELMSF</sequence>
<dbReference type="PANTHER" id="PTHR24183">
    <property type="entry name" value="FIBRONECTIN TYPE 3 AND ANKYRIN REPEAT DOMAINS PROTEIN 1"/>
    <property type="match status" value="1"/>
</dbReference>
<feature type="chain" id="PRO_5032543904" evidence="2">
    <location>
        <begin position="22"/>
        <end position="717"/>
    </location>
</feature>
<evidence type="ECO:0000313" key="3">
    <source>
        <dbReference type="EMBL" id="CAE7612737.1"/>
    </source>
</evidence>
<dbReference type="InterPro" id="IPR002110">
    <property type="entry name" value="Ankyrin_rpt"/>
</dbReference>